<sequence length="1108" mass="124844">MENLAYEESLADEKEKALQWLKKSETKSNDDIFRKFLAITQNNKLVNKNQEEIEFAELQNKDGGFGISKDYKSDVLDTILAVECMEKSEKDNSEKITKAVNYLNLCQNEDGGFAFSGEKSSSYLTALVYRVIKGNTASFNKAGKETLKKCREYIKSNEKDNTLWGTDEETMKNSLMCSLALAEDDDDTLNRISVISNKVAEDGSLFEDIELTSLYISLVNEYEEAAGKLNTGNVLIKGIKISSEKERIGAYSEVKITPDIIGMKDNYKVIVVVSGKEGYSQMLNTEGNNTYLWNTENNIGTFEVLVSIVDNIKGEVIASRLKAVEVLETFEVQSVNSNISPKAYKINSGKKIIIQPSAYVLSNVSDEITAEVSIIGDNEKVLYKAENKKIGGENLKEVIFDDFTYVPDIKDTTIVRVQTKILRKGVEQKTKNNYVKIYSSTDENRIDIDYKVSSNFIDTTTDNINVDFSLSGKGLSETIKRKPMDIMIMLDSSGSMSKEDWKKAVDGAKLIIDNKQPEDRVAMFDVTLNRYIGDFTNNEKEINWGLERAYGKEPNGGTFTYYAINYFSGFFDEDDRDRVIYLFTDGTRSQGIDSKTLDEDKIREKNINIYGVYLENDYSMEKIEEAKEIMEYITEVGGGRWVNSKDNGEIISSVRELLGDIFKMAGRNVKLSMTLENDIPFSKISFDNKPDEVIKNEDGTTTVIYNRNYLRVGEDRNLDIKYDISNMFFEKDINLIKDIKFSYVDENDENIEINLDDIKIGVSNNKSSAIPDIKNEDESEDESTVKIEKKEGNSILSHNKPEETIMDENKGQVTGKMSLSDNRVYVGDDITADINLTDYNNLEKKKTNTRIVLINKDDANRIYITDGEMELAGSNEAGEKITVKTKSYEEGSYIAIYMAEINGEMTALDVAGIDILEHIYILKVTAGTGGNVEDKSGEYKKNKVVTLNAKANKGYVFDKWVSEDISLDINQVNSSQINIVMPDKGVRIKAVFVKEKNAGRGKDDKNTVKDNKNKEETANKRGGSKTDLNHSNKAKNNVASIDNRSVKEEKESESVKYMENGKSILSPTTGDFITRDNIRIMILIQCIALIIICVALKKNNRKEQEGVQ</sequence>
<reference evidence="4 5" key="1">
    <citation type="submission" date="2020-08" db="EMBL/GenBank/DDBJ databases">
        <title>Genome public.</title>
        <authorList>
            <person name="Liu C."/>
            <person name="Sun Q."/>
        </authorList>
    </citation>
    <scope>NUCLEOTIDE SEQUENCE [LARGE SCALE GENOMIC DNA]</scope>
    <source>
        <strain evidence="4 5">BX4</strain>
    </source>
</reference>
<accession>A0ABR7F6K0</accession>
<dbReference type="Pfam" id="PF18998">
    <property type="entry name" value="Flg_new_2"/>
    <property type="match status" value="1"/>
</dbReference>
<evidence type="ECO:0000259" key="3">
    <source>
        <dbReference type="PROSITE" id="PS50234"/>
    </source>
</evidence>
<feature type="compositionally biased region" description="Polar residues" evidence="1">
    <location>
        <begin position="1029"/>
        <end position="1043"/>
    </location>
</feature>
<gene>
    <name evidence="4" type="ORF">H8S00_10350</name>
</gene>
<evidence type="ECO:0000256" key="1">
    <source>
        <dbReference type="SAM" id="MobiDB-lite"/>
    </source>
</evidence>
<protein>
    <submittedName>
        <fullName evidence="4">VWA domain-containing protein</fullName>
    </submittedName>
</protein>
<organism evidence="4 5">
    <name type="scientific">Eubacterium segne</name>
    <dbReference type="NCBI Taxonomy" id="2763045"/>
    <lineage>
        <taxon>Bacteria</taxon>
        <taxon>Bacillati</taxon>
        <taxon>Bacillota</taxon>
        <taxon>Clostridia</taxon>
        <taxon>Eubacteriales</taxon>
        <taxon>Eubacteriaceae</taxon>
        <taxon>Eubacterium</taxon>
    </lineage>
</organism>
<dbReference type="InterPro" id="IPR008930">
    <property type="entry name" value="Terpenoid_cyclase/PrenylTrfase"/>
</dbReference>
<keyword evidence="2" id="KW-0812">Transmembrane</keyword>
<dbReference type="SMART" id="SM00327">
    <property type="entry name" value="VWA"/>
    <property type="match status" value="1"/>
</dbReference>
<dbReference type="RefSeq" id="WP_118590012.1">
    <property type="nucleotide sequence ID" value="NZ_JACOOZ010000007.1"/>
</dbReference>
<feature type="compositionally biased region" description="Basic and acidic residues" evidence="1">
    <location>
        <begin position="1044"/>
        <end position="1053"/>
    </location>
</feature>
<dbReference type="Pfam" id="PF13519">
    <property type="entry name" value="VWA_2"/>
    <property type="match status" value="1"/>
</dbReference>
<dbReference type="InterPro" id="IPR044060">
    <property type="entry name" value="Bacterial_rp_domain"/>
</dbReference>
<keyword evidence="5" id="KW-1185">Reference proteome</keyword>
<comment type="caution">
    <text evidence="4">The sequence shown here is derived from an EMBL/GenBank/DDBJ whole genome shotgun (WGS) entry which is preliminary data.</text>
</comment>
<proteinExistence type="predicted"/>
<keyword evidence="2" id="KW-1133">Transmembrane helix</keyword>
<dbReference type="EMBL" id="JACOOZ010000007">
    <property type="protein sequence ID" value="MBC5668385.1"/>
    <property type="molecule type" value="Genomic_DNA"/>
</dbReference>
<feature type="domain" description="VWFA" evidence="3">
    <location>
        <begin position="485"/>
        <end position="661"/>
    </location>
</feature>
<dbReference type="PROSITE" id="PS50234">
    <property type="entry name" value="VWFA"/>
    <property type="match status" value="1"/>
</dbReference>
<dbReference type="Gene3D" id="1.50.10.20">
    <property type="match status" value="1"/>
</dbReference>
<keyword evidence="2" id="KW-0472">Membrane</keyword>
<evidence type="ECO:0000256" key="2">
    <source>
        <dbReference type="SAM" id="Phobius"/>
    </source>
</evidence>
<dbReference type="Gene3D" id="3.40.50.410">
    <property type="entry name" value="von Willebrand factor, type A domain"/>
    <property type="match status" value="1"/>
</dbReference>
<evidence type="ECO:0000313" key="4">
    <source>
        <dbReference type="EMBL" id="MBC5668385.1"/>
    </source>
</evidence>
<evidence type="ECO:0000313" key="5">
    <source>
        <dbReference type="Proteomes" id="UP000597877"/>
    </source>
</evidence>
<dbReference type="SUPFAM" id="SSF48239">
    <property type="entry name" value="Terpenoid cyclases/Protein prenyltransferases"/>
    <property type="match status" value="1"/>
</dbReference>
<feature type="region of interest" description="Disordered" evidence="1">
    <location>
        <begin position="1000"/>
        <end position="1053"/>
    </location>
</feature>
<feature type="transmembrane region" description="Helical" evidence="2">
    <location>
        <begin position="1078"/>
        <end position="1096"/>
    </location>
</feature>
<feature type="compositionally biased region" description="Basic and acidic residues" evidence="1">
    <location>
        <begin position="1000"/>
        <end position="1019"/>
    </location>
</feature>
<dbReference type="InterPro" id="IPR036465">
    <property type="entry name" value="vWFA_dom_sf"/>
</dbReference>
<dbReference type="Proteomes" id="UP000597877">
    <property type="component" value="Unassembled WGS sequence"/>
</dbReference>
<dbReference type="InterPro" id="IPR002035">
    <property type="entry name" value="VWF_A"/>
</dbReference>
<name>A0ABR7F6K0_9FIRM</name>
<dbReference type="CDD" id="cd00198">
    <property type="entry name" value="vWFA"/>
    <property type="match status" value="1"/>
</dbReference>
<dbReference type="SUPFAM" id="SSF53300">
    <property type="entry name" value="vWA-like"/>
    <property type="match status" value="1"/>
</dbReference>